<dbReference type="STRING" id="1121884.SAMN02745131_00723"/>
<dbReference type="AlphaFoldDB" id="A0A1M4UNV0"/>
<keyword evidence="1 4" id="KW-0808">Transferase</keyword>
<dbReference type="Proteomes" id="UP000184048">
    <property type="component" value="Unassembled WGS sequence"/>
</dbReference>
<gene>
    <name evidence="4" type="ORF">SAMN02745131_00723</name>
</gene>
<sequence length="210" mass="23391">MFTNRSEAGRMLATRLRKYKNIPGVVLAVPRGGVPVAYEIAKELNIPLEVILVKKLGHPNNKEYAIGAVGLKDSFVLPHENVTQHYIETEIANIRERLKEMQISFMGDKEPQNLTGKTVILVDDGIATGNTILGTVQVLRKSQPYKIVLAVPVASQSAVEKLEPFVEEMVILLCPESFRSVGLFYSDFSQVSDEEVIHYLDKLNALKKIS</sequence>
<dbReference type="Gene3D" id="3.40.50.2020">
    <property type="match status" value="1"/>
</dbReference>
<dbReference type="GO" id="GO:0016757">
    <property type="term" value="F:glycosyltransferase activity"/>
    <property type="evidence" value="ECO:0007669"/>
    <property type="project" value="UniProtKB-KW"/>
</dbReference>
<evidence type="ECO:0000256" key="1">
    <source>
        <dbReference type="ARBA" id="ARBA00022679"/>
    </source>
</evidence>
<evidence type="ECO:0000256" key="2">
    <source>
        <dbReference type="ARBA" id="ARBA00022962"/>
    </source>
</evidence>
<dbReference type="Pfam" id="PF00156">
    <property type="entry name" value="Pribosyltran"/>
    <property type="match status" value="1"/>
</dbReference>
<dbReference type="RefSeq" id="WP_072833864.1">
    <property type="nucleotide sequence ID" value="NZ_FQUU01000002.1"/>
</dbReference>
<proteinExistence type="predicted"/>
<evidence type="ECO:0000313" key="4">
    <source>
        <dbReference type="EMBL" id="SHE58335.1"/>
    </source>
</evidence>
<dbReference type="Gene3D" id="3.30.1310.20">
    <property type="entry name" value="PRTase-like"/>
    <property type="match status" value="1"/>
</dbReference>
<keyword evidence="4" id="KW-0328">Glycosyltransferase</keyword>
<evidence type="ECO:0000313" key="5">
    <source>
        <dbReference type="Proteomes" id="UP000184048"/>
    </source>
</evidence>
<dbReference type="OrthoDB" id="9810066at2"/>
<dbReference type="InterPro" id="IPR000836">
    <property type="entry name" value="PRTase_dom"/>
</dbReference>
<protein>
    <submittedName>
        <fullName evidence="4">Predicted phosphoribosyltransferase</fullName>
    </submittedName>
</protein>
<dbReference type="PANTHER" id="PTHR11907">
    <property type="entry name" value="AMIDOPHOSPHORIBOSYLTRANSFERASE"/>
    <property type="match status" value="1"/>
</dbReference>
<name>A0A1M4UNV0_9BACT</name>
<dbReference type="CDD" id="cd06223">
    <property type="entry name" value="PRTases_typeI"/>
    <property type="match status" value="1"/>
</dbReference>
<keyword evidence="5" id="KW-1185">Reference proteome</keyword>
<dbReference type="EMBL" id="FQUU01000002">
    <property type="protein sequence ID" value="SHE58335.1"/>
    <property type="molecule type" value="Genomic_DNA"/>
</dbReference>
<evidence type="ECO:0000259" key="3">
    <source>
        <dbReference type="Pfam" id="PF00156"/>
    </source>
</evidence>
<dbReference type="SUPFAM" id="SSF53271">
    <property type="entry name" value="PRTase-like"/>
    <property type="match status" value="1"/>
</dbReference>
<keyword evidence="2" id="KW-0315">Glutamine amidotransferase</keyword>
<reference evidence="4 5" key="1">
    <citation type="submission" date="2016-11" db="EMBL/GenBank/DDBJ databases">
        <authorList>
            <person name="Jaros S."/>
            <person name="Januszkiewicz K."/>
            <person name="Wedrychowicz H."/>
        </authorList>
    </citation>
    <scope>NUCLEOTIDE SEQUENCE [LARGE SCALE GENOMIC DNA]</scope>
    <source>
        <strain evidence="4 5">DSM 18119</strain>
    </source>
</reference>
<dbReference type="InterPro" id="IPR029057">
    <property type="entry name" value="PRTase-like"/>
</dbReference>
<feature type="domain" description="Phosphoribosyltransferase" evidence="3">
    <location>
        <begin position="8"/>
        <end position="159"/>
    </location>
</feature>
<organism evidence="4 5">
    <name type="scientific">Flavisolibacter ginsengisoli DSM 18119</name>
    <dbReference type="NCBI Taxonomy" id="1121884"/>
    <lineage>
        <taxon>Bacteria</taxon>
        <taxon>Pseudomonadati</taxon>
        <taxon>Bacteroidota</taxon>
        <taxon>Chitinophagia</taxon>
        <taxon>Chitinophagales</taxon>
        <taxon>Chitinophagaceae</taxon>
        <taxon>Flavisolibacter</taxon>
    </lineage>
</organism>
<accession>A0A1M4UNV0</accession>